<feature type="transmembrane region" description="Helical" evidence="6">
    <location>
        <begin position="132"/>
        <end position="151"/>
    </location>
</feature>
<keyword evidence="3 6" id="KW-0812">Transmembrane</keyword>
<reference evidence="7 8" key="1">
    <citation type="submission" date="2023-08" db="EMBL/GenBank/DDBJ databases">
        <title>Black Yeasts Isolated from many extreme environments.</title>
        <authorList>
            <person name="Coleine C."/>
            <person name="Stajich J.E."/>
            <person name="Selbmann L."/>
        </authorList>
    </citation>
    <scope>NUCLEOTIDE SEQUENCE [LARGE SCALE GENOMIC DNA]</scope>
    <source>
        <strain evidence="7 8">CCFEE 5910</strain>
    </source>
</reference>
<name>A0AAN7Y5B1_9EURO</name>
<comment type="similarity">
    <text evidence="2 6">Belongs to the peroxisomal membrane protein PXMP2/4 family.</text>
</comment>
<evidence type="ECO:0000256" key="3">
    <source>
        <dbReference type="ARBA" id="ARBA00022692"/>
    </source>
</evidence>
<protein>
    <recommendedName>
        <fullName evidence="9">Mpv17-like protein</fullName>
    </recommendedName>
</protein>
<evidence type="ECO:0000256" key="2">
    <source>
        <dbReference type="ARBA" id="ARBA00006824"/>
    </source>
</evidence>
<dbReference type="EMBL" id="JAVRRJ010000007">
    <property type="protein sequence ID" value="KAK5083164.1"/>
    <property type="molecule type" value="Genomic_DNA"/>
</dbReference>
<dbReference type="Pfam" id="PF04117">
    <property type="entry name" value="Mpv17_PMP22"/>
    <property type="match status" value="1"/>
</dbReference>
<feature type="transmembrane region" description="Helical" evidence="6">
    <location>
        <begin position="158"/>
        <end position="176"/>
    </location>
</feature>
<keyword evidence="8" id="KW-1185">Reference proteome</keyword>
<keyword evidence="4 6" id="KW-1133">Transmembrane helix</keyword>
<comment type="subcellular location">
    <subcellularLocation>
        <location evidence="1">Membrane</location>
        <topology evidence="1">Multi-pass membrane protein</topology>
    </subcellularLocation>
</comment>
<evidence type="ECO:0000313" key="7">
    <source>
        <dbReference type="EMBL" id="KAK5083164.1"/>
    </source>
</evidence>
<evidence type="ECO:0000256" key="4">
    <source>
        <dbReference type="ARBA" id="ARBA00022989"/>
    </source>
</evidence>
<evidence type="ECO:0000313" key="8">
    <source>
        <dbReference type="Proteomes" id="UP001309876"/>
    </source>
</evidence>
<dbReference type="Proteomes" id="UP001309876">
    <property type="component" value="Unassembled WGS sequence"/>
</dbReference>
<sequence length="177" mass="19880">MPSLLVTGTAQALALGALSNIIAQVLTARQRDKPFSFDSATFLFFLTWTLISCPPNISWQVFLERKFPGQQMDPKKQGRRSLNKTNTVKKFLLDQIFGATANTVGYIAALAYFRGKNSAGIMNQVQDDFWPLMQAGWRVWPFVALLSFTVIPLERRTLFGSTVGLFWGIYMSFLAAQ</sequence>
<keyword evidence="5 6" id="KW-0472">Membrane</keyword>
<accession>A0AAN7Y5B1</accession>
<feature type="transmembrane region" description="Helical" evidence="6">
    <location>
        <begin position="39"/>
        <end position="62"/>
    </location>
</feature>
<dbReference type="PANTHER" id="PTHR11266">
    <property type="entry name" value="PEROXISOMAL MEMBRANE PROTEIN 2, PXMP2 MPV17"/>
    <property type="match status" value="1"/>
</dbReference>
<feature type="transmembrane region" description="Helical" evidence="6">
    <location>
        <begin position="91"/>
        <end position="112"/>
    </location>
</feature>
<dbReference type="AlphaFoldDB" id="A0AAN7Y5B1"/>
<dbReference type="PANTHER" id="PTHR11266:SF80">
    <property type="entry name" value="PEROXISOMAL MEMBRANE PROTEIN 2"/>
    <property type="match status" value="1"/>
</dbReference>
<evidence type="ECO:0008006" key="9">
    <source>
        <dbReference type="Google" id="ProtNLM"/>
    </source>
</evidence>
<evidence type="ECO:0000256" key="6">
    <source>
        <dbReference type="RuleBase" id="RU363053"/>
    </source>
</evidence>
<dbReference type="GO" id="GO:0005778">
    <property type="term" value="C:peroxisomal membrane"/>
    <property type="evidence" value="ECO:0007669"/>
    <property type="project" value="TreeGrafter"/>
</dbReference>
<evidence type="ECO:0000256" key="5">
    <source>
        <dbReference type="ARBA" id="ARBA00023136"/>
    </source>
</evidence>
<gene>
    <name evidence="7" type="ORF">LTR05_007048</name>
</gene>
<organism evidence="7 8">
    <name type="scientific">Lithohypha guttulata</name>
    <dbReference type="NCBI Taxonomy" id="1690604"/>
    <lineage>
        <taxon>Eukaryota</taxon>
        <taxon>Fungi</taxon>
        <taxon>Dikarya</taxon>
        <taxon>Ascomycota</taxon>
        <taxon>Pezizomycotina</taxon>
        <taxon>Eurotiomycetes</taxon>
        <taxon>Chaetothyriomycetidae</taxon>
        <taxon>Chaetothyriales</taxon>
        <taxon>Trichomeriaceae</taxon>
        <taxon>Lithohypha</taxon>
    </lineage>
</organism>
<proteinExistence type="inferred from homology"/>
<comment type="caution">
    <text evidence="7">The sequence shown here is derived from an EMBL/GenBank/DDBJ whole genome shotgun (WGS) entry which is preliminary data.</text>
</comment>
<evidence type="ECO:0000256" key="1">
    <source>
        <dbReference type="ARBA" id="ARBA00004141"/>
    </source>
</evidence>
<dbReference type="InterPro" id="IPR007248">
    <property type="entry name" value="Mpv17_PMP22"/>
</dbReference>